<feature type="transmembrane region" description="Helical" evidence="1">
    <location>
        <begin position="128"/>
        <end position="155"/>
    </location>
</feature>
<keyword evidence="1" id="KW-0812">Transmembrane</keyword>
<keyword evidence="1" id="KW-1133">Transmembrane helix</keyword>
<dbReference type="Proteomes" id="UP000818323">
    <property type="component" value="Unassembled WGS sequence"/>
</dbReference>
<feature type="transmembrane region" description="Helical" evidence="1">
    <location>
        <begin position="95"/>
        <end position="116"/>
    </location>
</feature>
<evidence type="ECO:0000256" key="1">
    <source>
        <dbReference type="SAM" id="Phobius"/>
    </source>
</evidence>
<reference evidence="2 3" key="1">
    <citation type="submission" date="2020-01" db="EMBL/GenBank/DDBJ databases">
        <title>Microvirga sp. nov., an arsenate reduction bacterium isolated from Tibet hotspring sediments.</title>
        <authorList>
            <person name="Yuan C.-G."/>
        </authorList>
    </citation>
    <scope>NUCLEOTIDE SEQUENCE [LARGE SCALE GENOMIC DNA]</scope>
    <source>
        <strain evidence="2 3">SYSU G3D203</strain>
    </source>
</reference>
<proteinExistence type="predicted"/>
<keyword evidence="1" id="KW-0472">Membrane</keyword>
<dbReference type="EMBL" id="JAAAXJ010000020">
    <property type="protein sequence ID" value="NBJ26846.1"/>
    <property type="molecule type" value="Genomic_DNA"/>
</dbReference>
<protein>
    <submittedName>
        <fullName evidence="2">HXXEE domain-containing protein</fullName>
    </submittedName>
</protein>
<feature type="transmembrane region" description="Helical" evidence="1">
    <location>
        <begin position="69"/>
        <end position="89"/>
    </location>
</feature>
<dbReference type="Pfam" id="PF13787">
    <property type="entry name" value="HXXEE"/>
    <property type="match status" value="1"/>
</dbReference>
<dbReference type="InterPro" id="IPR025671">
    <property type="entry name" value="HXXEE"/>
</dbReference>
<feature type="transmembrane region" description="Helical" evidence="1">
    <location>
        <begin position="36"/>
        <end position="57"/>
    </location>
</feature>
<gene>
    <name evidence="2" type="ORF">GR303_21135</name>
</gene>
<keyword evidence="3" id="KW-1185">Reference proteome</keyword>
<name>A0ABW9Z4H9_9HYPH</name>
<sequence>MLLALHNAEEAFGMGQALPLLLGQVPDVLRAILPDITFSSFLVALVVVTVAPVLILASMGHRQPSGWPAYALLAVQATILLNVLSHLMAAVKTGGYVPGLFTALLINFPFSMLLLGRAWRDRWYSGKAMVALVPLAFLLHGPLLLAILSLASQLIPRF</sequence>
<evidence type="ECO:0000313" key="2">
    <source>
        <dbReference type="EMBL" id="NBJ26846.1"/>
    </source>
</evidence>
<accession>A0ABW9Z4H9</accession>
<organism evidence="2 3">
    <name type="scientific">Microvirga arsenatis</name>
    <dbReference type="NCBI Taxonomy" id="2692265"/>
    <lineage>
        <taxon>Bacteria</taxon>
        <taxon>Pseudomonadati</taxon>
        <taxon>Pseudomonadota</taxon>
        <taxon>Alphaproteobacteria</taxon>
        <taxon>Hyphomicrobiales</taxon>
        <taxon>Methylobacteriaceae</taxon>
        <taxon>Microvirga</taxon>
    </lineage>
</organism>
<comment type="caution">
    <text evidence="2">The sequence shown here is derived from an EMBL/GenBank/DDBJ whole genome shotgun (WGS) entry which is preliminary data.</text>
</comment>
<evidence type="ECO:0000313" key="3">
    <source>
        <dbReference type="Proteomes" id="UP000818323"/>
    </source>
</evidence>